<name>A0A0B6ZRL8_9EUPU</name>
<dbReference type="PANTHER" id="PTHR34833:SF1">
    <property type="entry name" value="GENE, 17359-RELATED"/>
    <property type="match status" value="1"/>
</dbReference>
<dbReference type="EMBL" id="HACG01024444">
    <property type="protein sequence ID" value="CEK71309.1"/>
    <property type="molecule type" value="Transcribed_RNA"/>
</dbReference>
<gene>
    <name evidence="2" type="primary">ORF77812</name>
    <name evidence="3" type="synonym">ORF77815</name>
</gene>
<sequence length="178" mass="19807">MAKKNCKQTVNYIDNVFPYTFPWLGSVTFTGGLRDYRSHLIGHTQAVGIGDTSNEQTLDTGYLFRSAPGTPMGRPRSLIPGEIGWGIPWLVDEDMSKTGHQIIQGYFRQAAEDKIAHGKINAWYPGPKDYKHGAHGNNQDNSYSETSDASQGGSQHGIYSHGRFRPLEATQHLDMHTQ</sequence>
<dbReference type="PANTHER" id="PTHR34833">
    <property type="entry name" value="GENE, 17359-RELATED"/>
    <property type="match status" value="1"/>
</dbReference>
<proteinExistence type="predicted"/>
<dbReference type="AlphaFoldDB" id="A0A0B6ZRL8"/>
<feature type="compositionally biased region" description="Polar residues" evidence="1">
    <location>
        <begin position="136"/>
        <end position="153"/>
    </location>
</feature>
<dbReference type="Pfam" id="PF15123">
    <property type="entry name" value="DUF4562"/>
    <property type="match status" value="1"/>
</dbReference>
<dbReference type="EMBL" id="HACG01024445">
    <property type="protein sequence ID" value="CEK71310.1"/>
    <property type="molecule type" value="Transcribed_RNA"/>
</dbReference>
<organism evidence="2">
    <name type="scientific">Arion vulgaris</name>
    <dbReference type="NCBI Taxonomy" id="1028688"/>
    <lineage>
        <taxon>Eukaryota</taxon>
        <taxon>Metazoa</taxon>
        <taxon>Spiralia</taxon>
        <taxon>Lophotrochozoa</taxon>
        <taxon>Mollusca</taxon>
        <taxon>Gastropoda</taxon>
        <taxon>Heterobranchia</taxon>
        <taxon>Euthyneura</taxon>
        <taxon>Panpulmonata</taxon>
        <taxon>Eupulmonata</taxon>
        <taxon>Stylommatophora</taxon>
        <taxon>Helicina</taxon>
        <taxon>Arionoidea</taxon>
        <taxon>Arionidae</taxon>
        <taxon>Arion</taxon>
    </lineage>
</organism>
<feature type="region of interest" description="Disordered" evidence="1">
    <location>
        <begin position="130"/>
        <end position="178"/>
    </location>
</feature>
<protein>
    <submittedName>
        <fullName evidence="2">Uncharacterized protein</fullName>
    </submittedName>
</protein>
<reference evidence="2" key="1">
    <citation type="submission" date="2014-12" db="EMBL/GenBank/DDBJ databases">
        <title>Insight into the proteome of Arion vulgaris.</title>
        <authorList>
            <person name="Aradska J."/>
            <person name="Bulat T."/>
            <person name="Smidak R."/>
            <person name="Sarate P."/>
            <person name="Gangsoo J."/>
            <person name="Sialana F."/>
            <person name="Bilban M."/>
            <person name="Lubec G."/>
        </authorList>
    </citation>
    <scope>NUCLEOTIDE SEQUENCE</scope>
    <source>
        <tissue evidence="2">Skin</tissue>
    </source>
</reference>
<evidence type="ECO:0000313" key="3">
    <source>
        <dbReference type="EMBL" id="CEK71310.1"/>
    </source>
</evidence>
<evidence type="ECO:0000313" key="2">
    <source>
        <dbReference type="EMBL" id="CEK71309.1"/>
    </source>
</evidence>
<accession>A0A0B6ZRL8</accession>
<dbReference type="InterPro" id="IPR027814">
    <property type="entry name" value="DUF4562"/>
</dbReference>
<evidence type="ECO:0000256" key="1">
    <source>
        <dbReference type="SAM" id="MobiDB-lite"/>
    </source>
</evidence>